<dbReference type="PANTHER" id="PTHR24096:SF149">
    <property type="entry name" value="AMP-BINDING DOMAIN-CONTAINING PROTEIN-RELATED"/>
    <property type="match status" value="1"/>
</dbReference>
<evidence type="ECO:0000259" key="3">
    <source>
        <dbReference type="Pfam" id="PF00501"/>
    </source>
</evidence>
<evidence type="ECO:0000313" key="5">
    <source>
        <dbReference type="EMBL" id="KIM77186.1"/>
    </source>
</evidence>
<dbReference type="InterPro" id="IPR025110">
    <property type="entry name" value="AMP-bd_C"/>
</dbReference>
<keyword evidence="2" id="KW-0436">Ligase</keyword>
<proteinExistence type="inferred from homology"/>
<keyword evidence="6" id="KW-1185">Reference proteome</keyword>
<reference evidence="6" key="2">
    <citation type="submission" date="2015-01" db="EMBL/GenBank/DDBJ databases">
        <title>Evolutionary Origins and Diversification of the Mycorrhizal Mutualists.</title>
        <authorList>
            <consortium name="DOE Joint Genome Institute"/>
            <consortium name="Mycorrhizal Genomics Consortium"/>
            <person name="Kohler A."/>
            <person name="Kuo A."/>
            <person name="Nagy L.G."/>
            <person name="Floudas D."/>
            <person name="Copeland A."/>
            <person name="Barry K.W."/>
            <person name="Cichocki N."/>
            <person name="Veneault-Fourrey C."/>
            <person name="LaButti K."/>
            <person name="Lindquist E.A."/>
            <person name="Lipzen A."/>
            <person name="Lundell T."/>
            <person name="Morin E."/>
            <person name="Murat C."/>
            <person name="Riley R."/>
            <person name="Ohm R."/>
            <person name="Sun H."/>
            <person name="Tunlid A."/>
            <person name="Henrissat B."/>
            <person name="Grigoriev I.V."/>
            <person name="Hibbett D.S."/>
            <person name="Martin F."/>
        </authorList>
    </citation>
    <scope>NUCLEOTIDE SEQUENCE [LARGE SCALE GENOMIC DNA]</scope>
    <source>
        <strain evidence="6">F 1598</strain>
    </source>
</reference>
<dbReference type="GO" id="GO:0016405">
    <property type="term" value="F:CoA-ligase activity"/>
    <property type="evidence" value="ECO:0007669"/>
    <property type="project" value="TreeGrafter"/>
</dbReference>
<organism evidence="5 6">
    <name type="scientific">Piloderma croceum (strain F 1598)</name>
    <dbReference type="NCBI Taxonomy" id="765440"/>
    <lineage>
        <taxon>Eukaryota</taxon>
        <taxon>Fungi</taxon>
        <taxon>Dikarya</taxon>
        <taxon>Basidiomycota</taxon>
        <taxon>Agaricomycotina</taxon>
        <taxon>Agaricomycetes</taxon>
        <taxon>Agaricomycetidae</taxon>
        <taxon>Atheliales</taxon>
        <taxon>Atheliaceae</taxon>
        <taxon>Piloderma</taxon>
    </lineage>
</organism>
<dbReference type="AlphaFoldDB" id="A0A0C3FBU2"/>
<evidence type="ECO:0000259" key="4">
    <source>
        <dbReference type="Pfam" id="PF13193"/>
    </source>
</evidence>
<dbReference type="Gene3D" id="3.30.300.30">
    <property type="match status" value="1"/>
</dbReference>
<dbReference type="InParanoid" id="A0A0C3FBU2"/>
<dbReference type="EMBL" id="KN833027">
    <property type="protein sequence ID" value="KIM77186.1"/>
    <property type="molecule type" value="Genomic_DNA"/>
</dbReference>
<reference evidence="5 6" key="1">
    <citation type="submission" date="2014-04" db="EMBL/GenBank/DDBJ databases">
        <authorList>
            <consortium name="DOE Joint Genome Institute"/>
            <person name="Kuo A."/>
            <person name="Tarkka M."/>
            <person name="Buscot F."/>
            <person name="Kohler A."/>
            <person name="Nagy L.G."/>
            <person name="Floudas D."/>
            <person name="Copeland A."/>
            <person name="Barry K.W."/>
            <person name="Cichocki N."/>
            <person name="Veneault-Fourrey C."/>
            <person name="LaButti K."/>
            <person name="Lindquist E.A."/>
            <person name="Lipzen A."/>
            <person name="Lundell T."/>
            <person name="Morin E."/>
            <person name="Murat C."/>
            <person name="Sun H."/>
            <person name="Tunlid A."/>
            <person name="Henrissat B."/>
            <person name="Grigoriev I.V."/>
            <person name="Hibbett D.S."/>
            <person name="Martin F."/>
            <person name="Nordberg H.P."/>
            <person name="Cantor M.N."/>
            <person name="Hua S.X."/>
        </authorList>
    </citation>
    <scope>NUCLEOTIDE SEQUENCE [LARGE SCALE GENOMIC DNA]</scope>
    <source>
        <strain evidence="5 6">F 1598</strain>
    </source>
</reference>
<dbReference type="InterPro" id="IPR042099">
    <property type="entry name" value="ANL_N_sf"/>
</dbReference>
<dbReference type="Proteomes" id="UP000054166">
    <property type="component" value="Unassembled WGS sequence"/>
</dbReference>
<feature type="domain" description="AMP-binding enzyme C-terminal" evidence="4">
    <location>
        <begin position="433"/>
        <end position="513"/>
    </location>
</feature>
<accession>A0A0C3FBU2</accession>
<dbReference type="Pfam" id="PF00501">
    <property type="entry name" value="AMP-binding"/>
    <property type="match status" value="1"/>
</dbReference>
<dbReference type="CDD" id="cd05911">
    <property type="entry name" value="Firefly_Luc_like"/>
    <property type="match status" value="1"/>
</dbReference>
<dbReference type="Gene3D" id="3.40.50.12780">
    <property type="entry name" value="N-terminal domain of ligase-like"/>
    <property type="match status" value="1"/>
</dbReference>
<dbReference type="InterPro" id="IPR000873">
    <property type="entry name" value="AMP-dep_synth/lig_dom"/>
</dbReference>
<comment type="similarity">
    <text evidence="1">Belongs to the ATP-dependent AMP-binding enzyme family.</text>
</comment>
<dbReference type="HOGENOM" id="CLU_000022_59_2_1"/>
<sequence length="532" mass="59018">MADNKIYYSPFPDVELPGTSIWHFIFANPNPPDDDKVVYVDCLTDRQIKFGELKSLSKRLAYGLIHRAKLTKDDVFLMFSANTLLYPVLVHAAQAATLCVTLANSTYQVDELEHQINDSGAKVIVVGKSVIEVAKKAAVKCGIADRDIYVMDEEGYEHYQSIWSLAGREELDPLHLSPKEAKQRTAFMCYSSGTTGKAKGVKTSHYNLTSMILQLRAGDPGPYTPSAKFAVIVPLYHIYGTVFFIFMPPFCHATTHILPRFELEMWLKSIQKYRITLAHIVPPIALLLAKHPLVDKYDLSSVGVWGCAAAPLGNDLIEVVEMRTKIPVREGYGMTESTCVISYARRENLKRGTVGPLMPNMSAKIVDGELLIKGPNVMKGYLRNPEADIAAFTEDGWMRTGDIAWFDDDDDLFIVDRVKEVIKYKGIQVPPAELEDLLLKHPDVDDAAVIGVYKPDEVTEVPKAYIVLSASAKGKSNIEMAIAAWVATCVANHKKLRGGVQVIDVIPKSPSGKILRRLLKDHSGLKTVGTRL</sequence>
<evidence type="ECO:0000256" key="2">
    <source>
        <dbReference type="ARBA" id="ARBA00022598"/>
    </source>
</evidence>
<dbReference type="PANTHER" id="PTHR24096">
    <property type="entry name" value="LONG-CHAIN-FATTY-ACID--COA LIGASE"/>
    <property type="match status" value="1"/>
</dbReference>
<dbReference type="OrthoDB" id="1898221at2759"/>
<protein>
    <recommendedName>
        <fullName evidence="7">AMP-dependent synthetase/ligase domain-containing protein</fullName>
    </recommendedName>
</protein>
<evidence type="ECO:0000256" key="1">
    <source>
        <dbReference type="ARBA" id="ARBA00006432"/>
    </source>
</evidence>
<dbReference type="Pfam" id="PF13193">
    <property type="entry name" value="AMP-binding_C"/>
    <property type="match status" value="1"/>
</dbReference>
<feature type="domain" description="AMP-dependent synthetase/ligase" evidence="3">
    <location>
        <begin position="35"/>
        <end position="382"/>
    </location>
</feature>
<evidence type="ECO:0008006" key="7">
    <source>
        <dbReference type="Google" id="ProtNLM"/>
    </source>
</evidence>
<dbReference type="SUPFAM" id="SSF56801">
    <property type="entry name" value="Acetyl-CoA synthetase-like"/>
    <property type="match status" value="1"/>
</dbReference>
<gene>
    <name evidence="5" type="ORF">PILCRDRAFT_12188</name>
</gene>
<evidence type="ECO:0000313" key="6">
    <source>
        <dbReference type="Proteomes" id="UP000054166"/>
    </source>
</evidence>
<name>A0A0C3FBU2_PILCF</name>
<dbReference type="InterPro" id="IPR045851">
    <property type="entry name" value="AMP-bd_C_sf"/>
</dbReference>
<dbReference type="InterPro" id="IPR020845">
    <property type="entry name" value="AMP-binding_CS"/>
</dbReference>
<dbReference type="PROSITE" id="PS00455">
    <property type="entry name" value="AMP_BINDING"/>
    <property type="match status" value="1"/>
</dbReference>
<dbReference type="STRING" id="765440.A0A0C3FBU2"/>